<protein>
    <submittedName>
        <fullName evidence="3">YdcF family protein</fullName>
    </submittedName>
</protein>
<dbReference type="CDD" id="cd06259">
    <property type="entry name" value="YdcF-like"/>
    <property type="match status" value="1"/>
</dbReference>
<proteinExistence type="predicted"/>
<evidence type="ECO:0000259" key="2">
    <source>
        <dbReference type="Pfam" id="PF02698"/>
    </source>
</evidence>
<keyword evidence="1" id="KW-0472">Membrane</keyword>
<feature type="transmembrane region" description="Helical" evidence="1">
    <location>
        <begin position="15"/>
        <end position="31"/>
    </location>
</feature>
<dbReference type="PANTHER" id="PTHR30336">
    <property type="entry name" value="INNER MEMBRANE PROTEIN, PROBABLE PERMEASE"/>
    <property type="match status" value="1"/>
</dbReference>
<dbReference type="GO" id="GO:0005886">
    <property type="term" value="C:plasma membrane"/>
    <property type="evidence" value="ECO:0007669"/>
    <property type="project" value="TreeGrafter"/>
</dbReference>
<organism evidence="3">
    <name type="scientific">Lysobacter firmicutimachus</name>
    <dbReference type="NCBI Taxonomy" id="1792846"/>
    <lineage>
        <taxon>Bacteria</taxon>
        <taxon>Pseudomonadati</taxon>
        <taxon>Pseudomonadota</taxon>
        <taxon>Gammaproteobacteria</taxon>
        <taxon>Lysobacterales</taxon>
        <taxon>Lysobacteraceae</taxon>
        <taxon>Lysobacter</taxon>
    </lineage>
</organism>
<dbReference type="Pfam" id="PF02698">
    <property type="entry name" value="DUF218"/>
    <property type="match status" value="1"/>
</dbReference>
<gene>
    <name evidence="3" type="ORF">ABU614_10290</name>
</gene>
<dbReference type="InterPro" id="IPR014729">
    <property type="entry name" value="Rossmann-like_a/b/a_fold"/>
</dbReference>
<feature type="domain" description="DUF218" evidence="2">
    <location>
        <begin position="80"/>
        <end position="245"/>
    </location>
</feature>
<dbReference type="Gene3D" id="3.40.50.620">
    <property type="entry name" value="HUPs"/>
    <property type="match status" value="1"/>
</dbReference>
<name>A0AAU8MY76_9GAMM</name>
<dbReference type="PANTHER" id="PTHR30336:SF4">
    <property type="entry name" value="ENVELOPE BIOGENESIS FACTOR ELYC"/>
    <property type="match status" value="1"/>
</dbReference>
<dbReference type="InterPro" id="IPR003848">
    <property type="entry name" value="DUF218"/>
</dbReference>
<dbReference type="RefSeq" id="WP_363800487.1">
    <property type="nucleotide sequence ID" value="NZ_CP159925.1"/>
</dbReference>
<evidence type="ECO:0000313" key="3">
    <source>
        <dbReference type="EMBL" id="XCO77145.1"/>
    </source>
</evidence>
<keyword evidence="1" id="KW-1133">Transmembrane helix</keyword>
<evidence type="ECO:0000256" key="1">
    <source>
        <dbReference type="SAM" id="Phobius"/>
    </source>
</evidence>
<dbReference type="InterPro" id="IPR051599">
    <property type="entry name" value="Cell_Envelope_Assoc"/>
</dbReference>
<dbReference type="GO" id="GO:0000270">
    <property type="term" value="P:peptidoglycan metabolic process"/>
    <property type="evidence" value="ECO:0007669"/>
    <property type="project" value="TreeGrafter"/>
</dbReference>
<reference evidence="3" key="1">
    <citation type="submission" date="2024-06" db="EMBL/GenBank/DDBJ databases">
        <authorList>
            <person name="Li S."/>
        </authorList>
    </citation>
    <scope>NUCLEOTIDE SEQUENCE</scope>
    <source>
        <strain evidence="3">SR10</strain>
    </source>
</reference>
<keyword evidence="1" id="KW-0812">Transmembrane</keyword>
<accession>A0AAU8MY76</accession>
<dbReference type="EMBL" id="CP159925">
    <property type="protein sequence ID" value="XCO77145.1"/>
    <property type="molecule type" value="Genomic_DNA"/>
</dbReference>
<dbReference type="GO" id="GO:0043164">
    <property type="term" value="P:Gram-negative-bacterium-type cell wall biogenesis"/>
    <property type="evidence" value="ECO:0007669"/>
    <property type="project" value="TreeGrafter"/>
</dbReference>
<dbReference type="AlphaFoldDB" id="A0AAU8MY76"/>
<feature type="transmembrane region" description="Helical" evidence="1">
    <location>
        <begin position="38"/>
        <end position="57"/>
    </location>
</feature>
<sequence>MSGLDELLRWPFEPLHGSLCLAALALLAAALRWRRRALALLLIAPLWTLGWSLPVAADGLAAALARGYPALSETRARRADAIVVLGGDIGRADQYEAADAAAPQLAGNRLALGARLWRRGLAPQILLSGGTTAHTPGSSEARRMADSIRAFGVPASALVLEDRSRNTADNAGFTRTIGAARGWNDIILVTSPEHLPRAVRSFERAGWRVQGIATAATPLSDVLPPWQPSPRALRRSGRFLKEAAGLCVARLDTLH</sequence>